<name>A0A6A7A8U6_9PLEO</name>
<dbReference type="PANTHER" id="PTHR10039:SF15">
    <property type="entry name" value="NACHT DOMAIN-CONTAINING PROTEIN"/>
    <property type="match status" value="1"/>
</dbReference>
<reference evidence="2" key="1">
    <citation type="journal article" date="2020" name="Stud. Mycol.">
        <title>101 Dothideomycetes genomes: a test case for predicting lifestyles and emergence of pathogens.</title>
        <authorList>
            <person name="Haridas S."/>
            <person name="Albert R."/>
            <person name="Binder M."/>
            <person name="Bloem J."/>
            <person name="Labutti K."/>
            <person name="Salamov A."/>
            <person name="Andreopoulos B."/>
            <person name="Baker S."/>
            <person name="Barry K."/>
            <person name="Bills G."/>
            <person name="Bluhm B."/>
            <person name="Cannon C."/>
            <person name="Castanera R."/>
            <person name="Culley D."/>
            <person name="Daum C."/>
            <person name="Ezra D."/>
            <person name="Gonzalez J."/>
            <person name="Henrissat B."/>
            <person name="Kuo A."/>
            <person name="Liang C."/>
            <person name="Lipzen A."/>
            <person name="Lutzoni F."/>
            <person name="Magnuson J."/>
            <person name="Mondo S."/>
            <person name="Nolan M."/>
            <person name="Ohm R."/>
            <person name="Pangilinan J."/>
            <person name="Park H.-J."/>
            <person name="Ramirez L."/>
            <person name="Alfaro M."/>
            <person name="Sun H."/>
            <person name="Tritt A."/>
            <person name="Yoshinaga Y."/>
            <person name="Zwiers L.-H."/>
            <person name="Turgeon B."/>
            <person name="Goodwin S."/>
            <person name="Spatafora J."/>
            <person name="Crous P."/>
            <person name="Grigoriev I."/>
        </authorList>
    </citation>
    <scope>NUCLEOTIDE SEQUENCE</scope>
    <source>
        <strain evidence="2">CBS 113818</strain>
    </source>
</reference>
<evidence type="ECO:0000256" key="1">
    <source>
        <dbReference type="SAM" id="MobiDB-lite"/>
    </source>
</evidence>
<feature type="region of interest" description="Disordered" evidence="1">
    <location>
        <begin position="105"/>
        <end position="128"/>
    </location>
</feature>
<organism evidence="2 3">
    <name type="scientific">Ophiobolus disseminans</name>
    <dbReference type="NCBI Taxonomy" id="1469910"/>
    <lineage>
        <taxon>Eukaryota</taxon>
        <taxon>Fungi</taxon>
        <taxon>Dikarya</taxon>
        <taxon>Ascomycota</taxon>
        <taxon>Pezizomycotina</taxon>
        <taxon>Dothideomycetes</taxon>
        <taxon>Pleosporomycetidae</taxon>
        <taxon>Pleosporales</taxon>
        <taxon>Pleosporineae</taxon>
        <taxon>Phaeosphaeriaceae</taxon>
        <taxon>Ophiobolus</taxon>
    </lineage>
</organism>
<sequence>MYPTVWVMLTLEVLESGTSEREIFEHIEHAPTDIDGAVENVGEYYGARSQGEDEDELELILHWALRAYQPLYLLQLNSLLSTSSSPEIAAVGLGDRIRRQTMMEEQLPRGQPAGPPSQPESETDKPNEALSDTWWPELFHDILESQIAVEEIISHGIWNLAERKINITHEEKKELETAVMWVSRAARPLTVTELSHALDPSSIITDVVALSDRIRWKYCDLLHLIYAASPNTPRQPPGAPLVPEHYVVGITHPLFETYFASHTFAPPHTLFQNNTIKVRIVRTCLEHIFTPDSAPHAYAVGNWLHHLRRYCAVNHAINSKEWTHVVPDAHFLNPLYQLFNDEDTLRLWRLDAEWDLYTLADADIVSWCIAGWTEDVMTVDQSTPLGAWVMHCLSGPTNVWLGTADVVSKELFSGEGKCDVVKGFKTLVRIQKLDWRPPVEEDVPERLSVESIVGAAEWLEHERGAVWMRVVGEGLRESGWVDEAEGYFEKARELETVARGTL</sequence>
<accession>A0A6A7A8U6</accession>
<protein>
    <submittedName>
        <fullName evidence="2">Uncharacterized protein</fullName>
    </submittedName>
</protein>
<gene>
    <name evidence="2" type="ORF">CC86DRAFT_436904</name>
</gene>
<dbReference type="AlphaFoldDB" id="A0A6A7A8U6"/>
<evidence type="ECO:0000313" key="2">
    <source>
        <dbReference type="EMBL" id="KAF2829127.1"/>
    </source>
</evidence>
<dbReference type="PANTHER" id="PTHR10039">
    <property type="entry name" value="AMELOGENIN"/>
    <property type="match status" value="1"/>
</dbReference>
<dbReference type="Proteomes" id="UP000799424">
    <property type="component" value="Unassembled WGS sequence"/>
</dbReference>
<dbReference type="EMBL" id="MU006221">
    <property type="protein sequence ID" value="KAF2829127.1"/>
    <property type="molecule type" value="Genomic_DNA"/>
</dbReference>
<keyword evidence="3" id="KW-1185">Reference proteome</keyword>
<evidence type="ECO:0000313" key="3">
    <source>
        <dbReference type="Proteomes" id="UP000799424"/>
    </source>
</evidence>
<proteinExistence type="predicted"/>